<evidence type="ECO:0000256" key="1">
    <source>
        <dbReference type="ARBA" id="ARBA00010617"/>
    </source>
</evidence>
<evidence type="ECO:0000313" key="6">
    <source>
        <dbReference type="Proteomes" id="UP000663845"/>
    </source>
</evidence>
<dbReference type="InterPro" id="IPR001128">
    <property type="entry name" value="Cyt_P450"/>
</dbReference>
<evidence type="ECO:0000313" key="5">
    <source>
        <dbReference type="EMBL" id="CAF3632248.1"/>
    </source>
</evidence>
<dbReference type="Proteomes" id="UP000663844">
    <property type="component" value="Unassembled WGS sequence"/>
</dbReference>
<dbReference type="SUPFAM" id="SSF48264">
    <property type="entry name" value="Cytochrome P450"/>
    <property type="match status" value="1"/>
</dbReference>
<name>A0A814LBL4_9BILA</name>
<comment type="caution">
    <text evidence="2">The sequence shown here is derived from an EMBL/GenBank/DDBJ whole genome shotgun (WGS) entry which is preliminary data.</text>
</comment>
<gene>
    <name evidence="4" type="ORF">IZO911_LOCUS37192</name>
    <name evidence="2" type="ORF">JYZ213_LOCUS19357</name>
    <name evidence="5" type="ORF">OXD698_LOCUS8006</name>
    <name evidence="3" type="ORF">VCS650_LOCUS30760</name>
</gene>
<dbReference type="GO" id="GO:0016705">
    <property type="term" value="F:oxidoreductase activity, acting on paired donors, with incorporation or reduction of molecular oxygen"/>
    <property type="evidence" value="ECO:0007669"/>
    <property type="project" value="InterPro"/>
</dbReference>
<dbReference type="Proteomes" id="UP000663845">
    <property type="component" value="Unassembled WGS sequence"/>
</dbReference>
<dbReference type="GO" id="GO:0020037">
    <property type="term" value="F:heme binding"/>
    <property type="evidence" value="ECO:0007669"/>
    <property type="project" value="InterPro"/>
</dbReference>
<evidence type="ECO:0000313" key="3">
    <source>
        <dbReference type="EMBL" id="CAF1295697.1"/>
    </source>
</evidence>
<reference evidence="2" key="1">
    <citation type="submission" date="2021-02" db="EMBL/GenBank/DDBJ databases">
        <authorList>
            <person name="Nowell W R."/>
        </authorList>
    </citation>
    <scope>NUCLEOTIDE SEQUENCE</scope>
</reference>
<dbReference type="EMBL" id="CAJNON010000508">
    <property type="protein sequence ID" value="CAF1295697.1"/>
    <property type="molecule type" value="Genomic_DNA"/>
</dbReference>
<dbReference type="OrthoDB" id="1055148at2759"/>
<dbReference type="EMBL" id="CAJNOE010000920">
    <property type="protein sequence ID" value="CAF1358773.1"/>
    <property type="molecule type" value="Genomic_DNA"/>
</dbReference>
<organism evidence="2 6">
    <name type="scientific">Adineta steineri</name>
    <dbReference type="NCBI Taxonomy" id="433720"/>
    <lineage>
        <taxon>Eukaryota</taxon>
        <taxon>Metazoa</taxon>
        <taxon>Spiralia</taxon>
        <taxon>Gnathifera</taxon>
        <taxon>Rotifera</taxon>
        <taxon>Eurotatoria</taxon>
        <taxon>Bdelloidea</taxon>
        <taxon>Adinetida</taxon>
        <taxon>Adinetidae</taxon>
        <taxon>Adineta</taxon>
    </lineage>
</organism>
<dbReference type="GO" id="GO:0004497">
    <property type="term" value="F:monooxygenase activity"/>
    <property type="evidence" value="ECO:0007669"/>
    <property type="project" value="InterPro"/>
</dbReference>
<dbReference type="Proteomes" id="UP000663860">
    <property type="component" value="Unassembled WGS sequence"/>
</dbReference>
<proteinExistence type="inferred from homology"/>
<evidence type="ECO:0000313" key="2">
    <source>
        <dbReference type="EMBL" id="CAF1063589.1"/>
    </source>
</evidence>
<accession>A0A814LBL4</accession>
<dbReference type="Proteomes" id="UP000663891">
    <property type="component" value="Unassembled WGS sequence"/>
</dbReference>
<dbReference type="GO" id="GO:0005506">
    <property type="term" value="F:iron ion binding"/>
    <property type="evidence" value="ECO:0007669"/>
    <property type="project" value="InterPro"/>
</dbReference>
<comment type="similarity">
    <text evidence="1">Belongs to the cytochrome P450 family.</text>
</comment>
<dbReference type="Pfam" id="PF00067">
    <property type="entry name" value="p450"/>
    <property type="match status" value="1"/>
</dbReference>
<dbReference type="AlphaFoldDB" id="A0A814LBL4"/>
<sequence length="246" mass="28412">MCYYLKLKYFTLHGPLPGMPPQFLLGNLAQSGLLFDKASLPEAHIAFKQRYGDIYVQKFSIVIPHGLISSKGAKYKRHAGLTLPLFRRGKIVSNFDLIVDCVDKLLIRWRAKSPQHVHLDIVQQSQNFLLAIFGLIGFDYDMETLDNDNDTNKNELTKALQYFLSNFNMMLFSPKILSTIYFKLSSQYRQSQKTIEQYFDRMIKQELDNGKELIAQRKRTSLIASLVGSLQQDEEMETNKSEIEID</sequence>
<evidence type="ECO:0000313" key="4">
    <source>
        <dbReference type="EMBL" id="CAF1358773.1"/>
    </source>
</evidence>
<protein>
    <recommendedName>
        <fullName evidence="7">Cytochrome P450</fullName>
    </recommendedName>
</protein>
<dbReference type="Gene3D" id="1.10.630.10">
    <property type="entry name" value="Cytochrome P450"/>
    <property type="match status" value="1"/>
</dbReference>
<dbReference type="InterPro" id="IPR036396">
    <property type="entry name" value="Cyt_P450_sf"/>
</dbReference>
<dbReference type="EMBL" id="CAJNOG010000195">
    <property type="protein sequence ID" value="CAF1063589.1"/>
    <property type="molecule type" value="Genomic_DNA"/>
</dbReference>
<evidence type="ECO:0008006" key="7">
    <source>
        <dbReference type="Google" id="ProtNLM"/>
    </source>
</evidence>
<dbReference type="EMBL" id="CAJOAZ010000377">
    <property type="protein sequence ID" value="CAF3632248.1"/>
    <property type="molecule type" value="Genomic_DNA"/>
</dbReference>